<evidence type="ECO:0000256" key="5">
    <source>
        <dbReference type="HAMAP-Rule" id="MF_01092"/>
    </source>
</evidence>
<comment type="subcellular location">
    <subcellularLocation>
        <location evidence="5">Cytoplasm</location>
    </subcellularLocation>
    <text evidence="5">Localizes to mid-cell in an FtsZ-dependent manner.</text>
</comment>
<organism evidence="6 7">
    <name type="scientific">Pelistega ratti</name>
    <dbReference type="NCBI Taxonomy" id="2652177"/>
    <lineage>
        <taxon>Bacteria</taxon>
        <taxon>Pseudomonadati</taxon>
        <taxon>Pseudomonadota</taxon>
        <taxon>Betaproteobacteria</taxon>
        <taxon>Burkholderiales</taxon>
        <taxon>Alcaligenaceae</taxon>
        <taxon>Pelistega</taxon>
    </lineage>
</organism>
<keyword evidence="1 5" id="KW-0963">Cytoplasm</keyword>
<evidence type="ECO:0000313" key="7">
    <source>
        <dbReference type="Proteomes" id="UP000477651"/>
    </source>
</evidence>
<dbReference type="PANTHER" id="PTHR39455:SF1">
    <property type="entry name" value="CELL DIVISION PROTEIN ZAPD"/>
    <property type="match status" value="1"/>
</dbReference>
<dbReference type="InterPro" id="IPR009777">
    <property type="entry name" value="ZapD"/>
</dbReference>
<keyword evidence="4 5" id="KW-0131">Cell cycle</keyword>
<dbReference type="EMBL" id="JAAGYR010000020">
    <property type="protein sequence ID" value="NEN76503.1"/>
    <property type="molecule type" value="Genomic_DNA"/>
</dbReference>
<name>A0A6L9Y886_9BURK</name>
<dbReference type="PANTHER" id="PTHR39455">
    <property type="entry name" value="CELL DIVISION PROTEIN ZAPD"/>
    <property type="match status" value="1"/>
</dbReference>
<keyword evidence="2 5" id="KW-0132">Cell division</keyword>
<evidence type="ECO:0000256" key="4">
    <source>
        <dbReference type="ARBA" id="ARBA00023306"/>
    </source>
</evidence>
<protein>
    <recommendedName>
        <fullName evidence="5">Cell division protein ZapD</fullName>
    </recommendedName>
    <alternativeName>
        <fullName evidence="5">Z ring-associated protein D</fullName>
    </alternativeName>
</protein>
<dbReference type="GO" id="GO:0032153">
    <property type="term" value="C:cell division site"/>
    <property type="evidence" value="ECO:0007669"/>
    <property type="project" value="TreeGrafter"/>
</dbReference>
<gene>
    <name evidence="5 6" type="primary">zapD</name>
    <name evidence="6" type="ORF">F9B74_09295</name>
</gene>
<dbReference type="SUPFAM" id="SSF160950">
    <property type="entry name" value="YacF-like"/>
    <property type="match status" value="1"/>
</dbReference>
<evidence type="ECO:0000256" key="2">
    <source>
        <dbReference type="ARBA" id="ARBA00022618"/>
    </source>
</evidence>
<keyword evidence="7" id="KW-1185">Reference proteome</keyword>
<dbReference type="InterPro" id="IPR036268">
    <property type="entry name" value="ZapD_sf"/>
</dbReference>
<proteinExistence type="inferred from homology"/>
<dbReference type="Gene3D" id="2.60.440.10">
    <property type="entry name" value="YacF-like domains"/>
    <property type="match status" value="1"/>
</dbReference>
<dbReference type="HAMAP" id="MF_01092">
    <property type="entry name" value="ZapD"/>
    <property type="match status" value="1"/>
</dbReference>
<dbReference type="RefSeq" id="WP_163764909.1">
    <property type="nucleotide sequence ID" value="NZ_JAAGYR010000020.1"/>
</dbReference>
<comment type="caution">
    <text evidence="6">The sequence shown here is derived from an EMBL/GenBank/DDBJ whole genome shotgun (WGS) entry which is preliminary data.</text>
</comment>
<evidence type="ECO:0000256" key="3">
    <source>
        <dbReference type="ARBA" id="ARBA00023210"/>
    </source>
</evidence>
<dbReference type="InterPro" id="IPR027462">
    <property type="entry name" value="ZapD_C"/>
</dbReference>
<comment type="similarity">
    <text evidence="5">Belongs to the ZapD family.</text>
</comment>
<dbReference type="GO" id="GO:0043093">
    <property type="term" value="P:FtsZ-dependent cytokinesis"/>
    <property type="evidence" value="ECO:0007669"/>
    <property type="project" value="UniProtKB-UniRule"/>
</dbReference>
<comment type="subunit">
    <text evidence="5">Interacts with FtsZ.</text>
</comment>
<reference evidence="6 7" key="1">
    <citation type="submission" date="2020-02" db="EMBL/GenBank/DDBJ databases">
        <title>Pelistega sp. NLN82 were isolated from wild rodents of the Hainan Island.</title>
        <authorList>
            <person name="Niu N."/>
            <person name="Zhou J."/>
        </authorList>
    </citation>
    <scope>NUCLEOTIDE SEQUENCE [LARGE SCALE GENOMIC DNA]</scope>
    <source>
        <strain evidence="6 7">NLN82</strain>
    </source>
</reference>
<sequence length="251" mass="29210">MILYEHPFNERIRYMIRLEYLFQQLLTFSKSPSAEGLHVAFAILFQIMDVCDRGDCRNWVLQEIEKQKASLESYRTFPDIDEQVLNATIQKLNQVSQQLASARKPGSHIRENEWLLSLKNRFLTPGSTSAMDIPSYTAWLNGNHQDCLHIFHQLIVPFMPLYNAVSQALSVIREAAIPHMESSKTNGFFEKNIGGRIYQMARIWLSANQRIYPEISANKHVVMIRFFRINDHFKQILMTEPIGFKMALCQI</sequence>
<dbReference type="AlphaFoldDB" id="A0A6L9Y886"/>
<dbReference type="GO" id="GO:0000917">
    <property type="term" value="P:division septum assembly"/>
    <property type="evidence" value="ECO:0007669"/>
    <property type="project" value="UniProtKB-KW"/>
</dbReference>
<dbReference type="Pfam" id="PF07072">
    <property type="entry name" value="ZapD"/>
    <property type="match status" value="1"/>
</dbReference>
<dbReference type="Proteomes" id="UP000477651">
    <property type="component" value="Unassembled WGS sequence"/>
</dbReference>
<dbReference type="GO" id="GO:0005737">
    <property type="term" value="C:cytoplasm"/>
    <property type="evidence" value="ECO:0007669"/>
    <property type="project" value="UniProtKB-SubCell"/>
</dbReference>
<dbReference type="Gene3D" id="1.10.3900.10">
    <property type="entry name" value="YacF-like"/>
    <property type="match status" value="1"/>
</dbReference>
<evidence type="ECO:0000256" key="1">
    <source>
        <dbReference type="ARBA" id="ARBA00022490"/>
    </source>
</evidence>
<dbReference type="NCBIfam" id="NF003656">
    <property type="entry name" value="PRK05287.1-4"/>
    <property type="match status" value="1"/>
</dbReference>
<accession>A0A6L9Y886</accession>
<keyword evidence="3 5" id="KW-0717">Septation</keyword>
<evidence type="ECO:0000313" key="6">
    <source>
        <dbReference type="EMBL" id="NEN76503.1"/>
    </source>
</evidence>
<comment type="function">
    <text evidence="5">Cell division factor that enhances FtsZ-ring assembly. Directly interacts with FtsZ and promotes bundling of FtsZ protofilaments, with a reduction in FtsZ GTPase activity.</text>
</comment>